<dbReference type="PROSITE" id="PS51257">
    <property type="entry name" value="PROKAR_LIPOPROTEIN"/>
    <property type="match status" value="1"/>
</dbReference>
<dbReference type="AlphaFoldDB" id="A0A2T7WRX2"/>
<organism evidence="1 2">
    <name type="scientific">Microbacterium testaceum</name>
    <name type="common">Aureobacterium testaceum</name>
    <name type="synonym">Brevibacterium testaceum</name>
    <dbReference type="NCBI Taxonomy" id="2033"/>
    <lineage>
        <taxon>Bacteria</taxon>
        <taxon>Bacillati</taxon>
        <taxon>Actinomycetota</taxon>
        <taxon>Actinomycetes</taxon>
        <taxon>Micrococcales</taxon>
        <taxon>Microbacteriaceae</taxon>
        <taxon>Microbacterium</taxon>
    </lineage>
</organism>
<comment type="caution">
    <text evidence="1">The sequence shown here is derived from an EMBL/GenBank/DDBJ whole genome shotgun (WGS) entry which is preliminary data.</text>
</comment>
<reference evidence="1 2" key="1">
    <citation type="submission" date="2018-04" db="EMBL/GenBank/DDBJ databases">
        <authorList>
            <person name="Go L.Y."/>
            <person name="Mitchell J.A."/>
        </authorList>
    </citation>
    <scope>NUCLEOTIDE SEQUENCE [LARGE SCALE GENOMIC DNA]</scope>
    <source>
        <strain evidence="1 2">TPD7010</strain>
    </source>
</reference>
<proteinExistence type="predicted"/>
<evidence type="ECO:0000313" key="2">
    <source>
        <dbReference type="Proteomes" id="UP000244649"/>
    </source>
</evidence>
<name>A0A2T7WRX2_MICTE</name>
<protein>
    <submittedName>
        <fullName evidence="1">Uncharacterized protein</fullName>
    </submittedName>
</protein>
<dbReference type="EMBL" id="QDFT01000009">
    <property type="protein sequence ID" value="PVE76886.1"/>
    <property type="molecule type" value="Genomic_DNA"/>
</dbReference>
<dbReference type="Proteomes" id="UP000244649">
    <property type="component" value="Unassembled WGS sequence"/>
</dbReference>
<gene>
    <name evidence="1" type="ORF">DC432_05665</name>
</gene>
<evidence type="ECO:0000313" key="1">
    <source>
        <dbReference type="EMBL" id="PVE76886.1"/>
    </source>
</evidence>
<sequence length="265" mass="27198">MTRGRLASRGPVTRGRLVAAGGFAVVLALLTACAPAAPVVEPTATPVSAEQSELLAAARFRNFDAGTRAVRVDLDDSGTTLHLEGWFDYATLTGYAALSADDRPNALLLWDASAISAHAPVATDAAAPPPLPVPDAVPLGDSWQSSPLSATHSRLHTVLQVIASLGSDRPDNPLLLRQGGALALGQETLDDAPVTVFAGPLSDNPLPAGQTVDPEAATTRFWLDDQGVMRRAAVRLGGSGSWIDIDFADAPGVDLGGARTTGAAG</sequence>
<accession>A0A2T7WRX2</accession>